<organism evidence="1 2">
    <name type="scientific">Amanita thiersii Skay4041</name>
    <dbReference type="NCBI Taxonomy" id="703135"/>
    <lineage>
        <taxon>Eukaryota</taxon>
        <taxon>Fungi</taxon>
        <taxon>Dikarya</taxon>
        <taxon>Basidiomycota</taxon>
        <taxon>Agaricomycotina</taxon>
        <taxon>Agaricomycetes</taxon>
        <taxon>Agaricomycetidae</taxon>
        <taxon>Agaricales</taxon>
        <taxon>Pluteineae</taxon>
        <taxon>Amanitaceae</taxon>
        <taxon>Amanita</taxon>
    </lineage>
</organism>
<protein>
    <submittedName>
        <fullName evidence="1">Uncharacterized protein</fullName>
    </submittedName>
</protein>
<accession>A0A2A9N954</accession>
<evidence type="ECO:0000313" key="1">
    <source>
        <dbReference type="EMBL" id="PFH47059.1"/>
    </source>
</evidence>
<dbReference type="EMBL" id="KZ302138">
    <property type="protein sequence ID" value="PFH47059.1"/>
    <property type="molecule type" value="Genomic_DNA"/>
</dbReference>
<evidence type="ECO:0000313" key="2">
    <source>
        <dbReference type="Proteomes" id="UP000242287"/>
    </source>
</evidence>
<keyword evidence="2" id="KW-1185">Reference proteome</keyword>
<dbReference type="Proteomes" id="UP000242287">
    <property type="component" value="Unassembled WGS sequence"/>
</dbReference>
<dbReference type="OrthoDB" id="3066311at2759"/>
<name>A0A2A9N954_9AGAR</name>
<proteinExistence type="predicted"/>
<dbReference type="AlphaFoldDB" id="A0A2A9N954"/>
<gene>
    <name evidence="1" type="ORF">AMATHDRAFT_7130</name>
</gene>
<sequence>MSSFQMPKVFVVPPEEDHSPTWCYFDAAEQNNFGLPSVHVNSPSTITPYVQETFLSFLNSDTANDYNQYDAGSCFETHWQYYYEGDKLPYEPLPQNPRYHLADNAANDSDVIEVVKVVRCKKVIEQQSKGFEPSSGIRYSRSFRLRASKALHALQKIGRRHRGPSADLRSKALLSTSFSSAGGVEESKFRVDESDVPPRFCTPSLSGRGSVLFSQIFNSSTTSVVPVTFSSSQNHKKHNIQSERCSQANNSFTNVKQGGVNANGLKSKSYAASPSLSMKSRHRFSMMNLQKWLSSVILPSSITSSSDLTALNHCPPEVTTTPLPTSAVAANNVINTNVPYSIKDVQPAISSDLSLSCPPMSYSRKPSTLSQQLATNQFHSRGPKDSQWQPQLYHPVAGGDRGQFCHDSGSLAAELCLTLATDMDLEFGGDLDFPIESSKSQASETSSHPHGPRCFDIGGCKVIQRTRSSLSNLDCEMHLDSLHFDDLSFDVYQF</sequence>
<reference evidence="1 2" key="1">
    <citation type="submission" date="2014-02" db="EMBL/GenBank/DDBJ databases">
        <title>Transposable element dynamics among asymbiotic and ectomycorrhizal Amanita fungi.</title>
        <authorList>
            <consortium name="DOE Joint Genome Institute"/>
            <person name="Hess J."/>
            <person name="Skrede I."/>
            <person name="Wolfe B."/>
            <person name="LaButti K."/>
            <person name="Ohm R.A."/>
            <person name="Grigoriev I.V."/>
            <person name="Pringle A."/>
        </authorList>
    </citation>
    <scope>NUCLEOTIDE SEQUENCE [LARGE SCALE GENOMIC DNA]</scope>
    <source>
        <strain evidence="1 2">SKay4041</strain>
    </source>
</reference>